<dbReference type="EMBL" id="QPJT01000019">
    <property type="protein sequence ID" value="RCX13015.1"/>
    <property type="molecule type" value="Genomic_DNA"/>
</dbReference>
<dbReference type="InterPro" id="IPR029071">
    <property type="entry name" value="Ubiquitin-like_domsf"/>
</dbReference>
<gene>
    <name evidence="1" type="ORF">DFR58_11972</name>
</gene>
<sequence>MDTVIFTIKSGDGRELMDIEASFHITAQELAASLENYMGEKIDFLFAEPLGRRLSFEETLGEAGVWEGSCLIVEAGGV</sequence>
<comment type="caution">
    <text evidence="1">The sequence shown here is derived from an EMBL/GenBank/DDBJ whole genome shotgun (WGS) entry which is preliminary data.</text>
</comment>
<dbReference type="SUPFAM" id="SSF54236">
    <property type="entry name" value="Ubiquitin-like"/>
    <property type="match status" value="1"/>
</dbReference>
<proteinExistence type="predicted"/>
<protein>
    <submittedName>
        <fullName evidence="1">Uncharacterized protein</fullName>
    </submittedName>
</protein>
<organism evidence="1 2">
    <name type="scientific">Anaerobacterium chartisolvens</name>
    <dbReference type="NCBI Taxonomy" id="1297424"/>
    <lineage>
        <taxon>Bacteria</taxon>
        <taxon>Bacillati</taxon>
        <taxon>Bacillota</taxon>
        <taxon>Clostridia</taxon>
        <taxon>Eubacteriales</taxon>
        <taxon>Oscillospiraceae</taxon>
        <taxon>Anaerobacterium</taxon>
    </lineage>
</organism>
<name>A0A369AVA9_9FIRM</name>
<accession>A0A369AVA9</accession>
<reference evidence="1 2" key="1">
    <citation type="submission" date="2018-07" db="EMBL/GenBank/DDBJ databases">
        <title>Genomic Encyclopedia of Type Strains, Phase IV (KMG-IV): sequencing the most valuable type-strain genomes for metagenomic binning, comparative biology and taxonomic classification.</title>
        <authorList>
            <person name="Goeker M."/>
        </authorList>
    </citation>
    <scope>NUCLEOTIDE SEQUENCE [LARGE SCALE GENOMIC DNA]</scope>
    <source>
        <strain evidence="1 2">DSM 27016</strain>
    </source>
</reference>
<dbReference type="AlphaFoldDB" id="A0A369AVA9"/>
<keyword evidence="2" id="KW-1185">Reference proteome</keyword>
<evidence type="ECO:0000313" key="2">
    <source>
        <dbReference type="Proteomes" id="UP000253034"/>
    </source>
</evidence>
<dbReference type="Proteomes" id="UP000253034">
    <property type="component" value="Unassembled WGS sequence"/>
</dbReference>
<evidence type="ECO:0000313" key="1">
    <source>
        <dbReference type="EMBL" id="RCX13015.1"/>
    </source>
</evidence>
<dbReference type="RefSeq" id="WP_114298762.1">
    <property type="nucleotide sequence ID" value="NZ_QPJT01000019.1"/>
</dbReference>